<dbReference type="GO" id="GO:0047617">
    <property type="term" value="F:fatty acyl-CoA hydrolase activity"/>
    <property type="evidence" value="ECO:0007669"/>
    <property type="project" value="TreeGrafter"/>
</dbReference>
<feature type="region of interest" description="Disordered" evidence="1">
    <location>
        <begin position="1"/>
        <end position="28"/>
    </location>
</feature>
<feature type="compositionally biased region" description="Basic and acidic residues" evidence="1">
    <location>
        <begin position="19"/>
        <end position="28"/>
    </location>
</feature>
<sequence length="167" mass="18169">MTPKDPLTTQATADAGSAPEHDSAADRPFRVRLTVRHSDLDTNGHVRGSAYVDFADHARWACVQKAGVDPLEMTRSGLGPVNLETTIRYHRELRAGDEFDVTCVFAYDGTDKKTGRATQEFLVADGTLAATVESVIGLLDLETRRLVPDPASHWRRLATVPALLGAD</sequence>
<dbReference type="RefSeq" id="WP_164429595.1">
    <property type="nucleotide sequence ID" value="NZ_JAAIKT010000026.1"/>
</dbReference>
<dbReference type="PANTHER" id="PTHR31793:SF24">
    <property type="entry name" value="LONG-CHAIN ACYL-COA THIOESTERASE FADM"/>
    <property type="match status" value="1"/>
</dbReference>
<dbReference type="InterPro" id="IPR050563">
    <property type="entry name" value="4-hydroxybenzoyl-CoA_TE"/>
</dbReference>
<comment type="caution">
    <text evidence="2">The sequence shown here is derived from an EMBL/GenBank/DDBJ whole genome shotgun (WGS) entry which is preliminary data.</text>
</comment>
<dbReference type="Pfam" id="PF13279">
    <property type="entry name" value="4HBT_2"/>
    <property type="match status" value="1"/>
</dbReference>
<evidence type="ECO:0000313" key="3">
    <source>
        <dbReference type="Proteomes" id="UP000476310"/>
    </source>
</evidence>
<dbReference type="EMBL" id="JAAIKT010000026">
    <property type="protein sequence ID" value="NEW72891.1"/>
    <property type="molecule type" value="Genomic_DNA"/>
</dbReference>
<protein>
    <submittedName>
        <fullName evidence="2">Thioesterase</fullName>
    </submittedName>
</protein>
<dbReference type="PANTHER" id="PTHR31793">
    <property type="entry name" value="4-HYDROXYBENZOYL-COA THIOESTERASE FAMILY MEMBER"/>
    <property type="match status" value="1"/>
</dbReference>
<reference evidence="2" key="1">
    <citation type="submission" date="2020-02" db="EMBL/GenBank/DDBJ databases">
        <title>A new Streptomyces sp. for controlling soil-borne diseases.</title>
        <authorList>
            <person name="Li X."/>
            <person name="Tian Y."/>
            <person name="Gao K."/>
        </authorList>
    </citation>
    <scope>NUCLEOTIDE SEQUENCE [LARGE SCALE GENOMIC DNA]</scope>
    <source>
        <strain evidence="2">0250</strain>
    </source>
</reference>
<accession>A0A6G4AJT2</accession>
<dbReference type="Proteomes" id="UP000476310">
    <property type="component" value="Unassembled WGS sequence"/>
</dbReference>
<gene>
    <name evidence="2" type="ORF">G4H13_21535</name>
</gene>
<dbReference type="SUPFAM" id="SSF54637">
    <property type="entry name" value="Thioesterase/thiol ester dehydrase-isomerase"/>
    <property type="match status" value="1"/>
</dbReference>
<organism evidence="2 3">
    <name type="scientific">Streptomyces rhizosphaericus</name>
    <dbReference type="NCBI Taxonomy" id="114699"/>
    <lineage>
        <taxon>Bacteria</taxon>
        <taxon>Bacillati</taxon>
        <taxon>Actinomycetota</taxon>
        <taxon>Actinomycetes</taxon>
        <taxon>Kitasatosporales</taxon>
        <taxon>Streptomycetaceae</taxon>
        <taxon>Streptomyces</taxon>
        <taxon>Streptomyces violaceusniger group</taxon>
    </lineage>
</organism>
<dbReference type="CDD" id="cd00586">
    <property type="entry name" value="4HBT"/>
    <property type="match status" value="1"/>
</dbReference>
<dbReference type="InterPro" id="IPR029069">
    <property type="entry name" value="HotDog_dom_sf"/>
</dbReference>
<dbReference type="Gene3D" id="3.10.129.10">
    <property type="entry name" value="Hotdog Thioesterase"/>
    <property type="match status" value="1"/>
</dbReference>
<proteinExistence type="predicted"/>
<keyword evidence="3" id="KW-1185">Reference proteome</keyword>
<evidence type="ECO:0000313" key="2">
    <source>
        <dbReference type="EMBL" id="NEW72891.1"/>
    </source>
</evidence>
<name>A0A6G4AJT2_9ACTN</name>
<dbReference type="AlphaFoldDB" id="A0A6G4AJT2"/>
<evidence type="ECO:0000256" key="1">
    <source>
        <dbReference type="SAM" id="MobiDB-lite"/>
    </source>
</evidence>